<dbReference type="CDD" id="cd05931">
    <property type="entry name" value="FAAL"/>
    <property type="match status" value="1"/>
</dbReference>
<protein>
    <submittedName>
        <fullName evidence="8">Amino acid adenylation domain-containing protein</fullName>
    </submittedName>
</protein>
<dbReference type="Gene3D" id="2.30.38.10">
    <property type="entry name" value="Luciferase, Domain 3"/>
    <property type="match status" value="1"/>
</dbReference>
<dbReference type="InterPro" id="IPR020845">
    <property type="entry name" value="AMP-binding_CS"/>
</dbReference>
<dbReference type="PANTHER" id="PTHR45527">
    <property type="entry name" value="NONRIBOSOMAL PEPTIDE SYNTHETASE"/>
    <property type="match status" value="1"/>
</dbReference>
<dbReference type="PROSITE" id="PS00455">
    <property type="entry name" value="AMP_BINDING"/>
    <property type="match status" value="1"/>
</dbReference>
<dbReference type="Gene3D" id="3.40.50.1820">
    <property type="entry name" value="alpha/beta hydrolase"/>
    <property type="match status" value="1"/>
</dbReference>
<comment type="cofactor">
    <cofactor evidence="1">
        <name>pantetheine 4'-phosphate</name>
        <dbReference type="ChEBI" id="CHEBI:47942"/>
    </cofactor>
</comment>
<dbReference type="NCBIfam" id="TIGR01733">
    <property type="entry name" value="AA-adenyl-dom"/>
    <property type="match status" value="1"/>
</dbReference>
<dbReference type="InterPro" id="IPR045851">
    <property type="entry name" value="AMP-bd_C_sf"/>
</dbReference>
<keyword evidence="2" id="KW-0596">Phosphopantetheine</keyword>
<dbReference type="InterPro" id="IPR040097">
    <property type="entry name" value="FAAL/FAAC"/>
</dbReference>
<dbReference type="SUPFAM" id="SSF56801">
    <property type="entry name" value="Acetyl-CoA synthetase-like"/>
    <property type="match status" value="2"/>
</dbReference>
<dbReference type="Pfam" id="PF13193">
    <property type="entry name" value="AMP-binding_C"/>
    <property type="match status" value="1"/>
</dbReference>
<dbReference type="InterPro" id="IPR025110">
    <property type="entry name" value="AMP-bd_C"/>
</dbReference>
<dbReference type="InterPro" id="IPR020806">
    <property type="entry name" value="PKS_PP-bd"/>
</dbReference>
<dbReference type="InterPro" id="IPR036736">
    <property type="entry name" value="ACP-like_sf"/>
</dbReference>
<comment type="caution">
    <text evidence="8">The sequence shown here is derived from an EMBL/GenBank/DDBJ whole genome shotgun (WGS) entry which is preliminary data.</text>
</comment>
<keyword evidence="5" id="KW-0443">Lipid metabolism</keyword>
<feature type="domain" description="Carrier" evidence="7">
    <location>
        <begin position="1665"/>
        <end position="1750"/>
    </location>
</feature>
<feature type="domain" description="Carrier" evidence="7">
    <location>
        <begin position="601"/>
        <end position="676"/>
    </location>
</feature>
<dbReference type="PROSITE" id="PS00012">
    <property type="entry name" value="PHOSPHOPANTETHEINE"/>
    <property type="match status" value="1"/>
</dbReference>
<accession>A0ABT8S5G6</accession>
<reference evidence="8" key="1">
    <citation type="submission" date="2023-06" db="EMBL/GenBank/DDBJ databases">
        <authorList>
            <person name="Jiang Y."/>
            <person name="Liu Q."/>
        </authorList>
    </citation>
    <scope>NUCLEOTIDE SEQUENCE</scope>
    <source>
        <strain evidence="8">CGMCC 1.12090</strain>
    </source>
</reference>
<feature type="region of interest" description="Disordered" evidence="6">
    <location>
        <begin position="1646"/>
        <end position="1666"/>
    </location>
</feature>
<dbReference type="Pfam" id="PF00668">
    <property type="entry name" value="Condensation"/>
    <property type="match status" value="1"/>
</dbReference>
<evidence type="ECO:0000256" key="5">
    <source>
        <dbReference type="ARBA" id="ARBA00023098"/>
    </source>
</evidence>
<dbReference type="Gene3D" id="3.30.300.30">
    <property type="match status" value="2"/>
</dbReference>
<dbReference type="PROSITE" id="PS50075">
    <property type="entry name" value="CARRIER"/>
    <property type="match status" value="2"/>
</dbReference>
<dbReference type="InterPro" id="IPR029058">
    <property type="entry name" value="AB_hydrolase_fold"/>
</dbReference>
<dbReference type="RefSeq" id="WP_301810127.1">
    <property type="nucleotide sequence ID" value="NZ_JAUJZH010000009.1"/>
</dbReference>
<name>A0ABT8S5G6_9BURK</name>
<dbReference type="Gene3D" id="3.40.50.980">
    <property type="match status" value="2"/>
</dbReference>
<evidence type="ECO:0000256" key="4">
    <source>
        <dbReference type="ARBA" id="ARBA00022832"/>
    </source>
</evidence>
<dbReference type="Gene3D" id="3.30.559.30">
    <property type="entry name" value="Nonribosomal peptide synthetase, condensation domain"/>
    <property type="match status" value="1"/>
</dbReference>
<dbReference type="SMART" id="SM00823">
    <property type="entry name" value="PKS_PP"/>
    <property type="match status" value="2"/>
</dbReference>
<dbReference type="InterPro" id="IPR001242">
    <property type="entry name" value="Condensation_dom"/>
</dbReference>
<evidence type="ECO:0000313" key="9">
    <source>
        <dbReference type="Proteomes" id="UP001169027"/>
    </source>
</evidence>
<dbReference type="Pfam" id="PF00550">
    <property type="entry name" value="PP-binding"/>
    <property type="match status" value="2"/>
</dbReference>
<dbReference type="InterPro" id="IPR023213">
    <property type="entry name" value="CAT-like_dom_sf"/>
</dbReference>
<gene>
    <name evidence="8" type="ORF">Q2T77_14365</name>
</gene>
<dbReference type="SUPFAM" id="SSF52777">
    <property type="entry name" value="CoA-dependent acyltransferases"/>
    <property type="match status" value="2"/>
</dbReference>
<dbReference type="InterPro" id="IPR042099">
    <property type="entry name" value="ANL_N_sf"/>
</dbReference>
<evidence type="ECO:0000256" key="1">
    <source>
        <dbReference type="ARBA" id="ARBA00001957"/>
    </source>
</evidence>
<dbReference type="Pfam" id="PF00501">
    <property type="entry name" value="AMP-binding"/>
    <property type="match status" value="2"/>
</dbReference>
<dbReference type="InterPro" id="IPR009081">
    <property type="entry name" value="PP-bd_ACP"/>
</dbReference>
<organism evidence="8 9">
    <name type="scientific">Variovorax ginsengisoli</name>
    <dbReference type="NCBI Taxonomy" id="363844"/>
    <lineage>
        <taxon>Bacteria</taxon>
        <taxon>Pseudomonadati</taxon>
        <taxon>Pseudomonadota</taxon>
        <taxon>Betaproteobacteria</taxon>
        <taxon>Burkholderiales</taxon>
        <taxon>Comamonadaceae</taxon>
        <taxon>Variovorax</taxon>
    </lineage>
</organism>
<evidence type="ECO:0000259" key="7">
    <source>
        <dbReference type="PROSITE" id="PS50075"/>
    </source>
</evidence>
<sequence>MNHDVGLVLPNSLTAVFESRCTEHSDRLAFVFLKDDLSPAEQSSYGDLSIDCHRLAARLGALARPGERVLLALPPGLDFVRAFWACVLCGCVAVPVPAPDPVRLLRSAPRLRGILEDTGAALVWTAADLLDSARQALEPSLFTAARWISSAELETVEPGMPGQLPFVDADALAYLQYTSGSTLAPRGVRISHGQALANVLALHVAGQLDTHSRTLTWLPHFHDYGLVCGLLVPFHAGATSWLMSPLTFLRRPLRWLEAVDALRITHTGAPMSAYVACLRALAGAPLASDLSSLVSLSCGAEPLRADAIERVLDVFGAAGLRPEAFMPAYGMAETVLGVTLSATHRPPRMMALDAQALQQDRVLPARRDGAAAVRMVGCGLPLMHTTLSIVDPATGVVAAPDAVGEIWVQSPSVGQGYWRQPELTEAGFGARLADVDGPFLRTGDLGFMADGELFVTGRLKDLVIVHGGNHYPQDIEWTAEHAHPALRPGYGAAFSVETPDGEALVLALETERRTGDDAAQAAAAAVRRAIGEAHGLPVEAVVLVRSGSLQRSSSGKIQRRAIRQRYLDGTLDVQAVFAREAAPSGADDTADERLATTMHLMPRAAAEQEVWEIWREVLDTTAFGVHENFFELGGTSLLMAQVASRVSQQLGVELPLAALFDHTSVAALADHVTRLQAEHGGVAPVVPVAIARMPRGAPLPVSLSQRRMWVIQQFDPASTAYNVAVSLRIRGALDVALLQRAFDFMVERHESLRTRLVHNGVEPMQLIEPTANAPIERIDLAACPDRLARARALLAERLDRPFALDRAPLHHATVLQLGASDHVLLWVMHHAIADNWSFAVLMREAFASYAAWKEGRAHALDPVPIEYADYAAWQRSPASVAQRRPQMDYWRGRLAHLPPLDLPTDFVRPLRPSFHGARVSAMVPVGLRTAIRAYGARVSATPFVVLLAAFKLMLARQARSTDIAVGTPVANRHRFAAEHLVGTLVNTLVMRTDLGGDPSFDTLVQRVRATAIEAYAHQEAPFDELVESLGHDRAVHAEGLVRVLFNVLNAPLGRLDHAGLEVEEFPFDRATAQFDLSVHIDTEFTHRVHFEYSTDLYAHATVERMLENYLALVERLLATPSLPLSQIPIVSPAQQAVLRSGWNATQRPLPAAQVVHRYLSVARAVADDAVAVVDARGAVLSFGELEARGNALARSLRARGIGRGHRVGLGVARDASLLVALLGVLKSGAAYVPLDPGFPEERLRFMAADAGLSALVTRGVPAEWLASAGVPVLALDIDRNLAPEQGEALAPDASQDAGPLDPAYLIYTSGSTGQPKGVAVPHRAVVNFLASMAREPGLDAHDRLVAVTTLSFDIAVLELLLPLAVGARVVLAGAAQVHDPHSLRALIARERATVMQATPTLWRMLLGAGWHRPDGVPHFKALVGGEALPAALAGQLLDSGVELWNMYGPTETTVWSSVWRVTAPREGISIGRPIDNTDIQVRDAGGQLCPIGVPGELCIGGAGVSLGYHRRDELTADRFPPDLDSQEPGARYYRTGDLGRWRHDGWLEHLGRLDRQVKLRGLRIELGEIEAALHDHAAVAEAVVATHSQSEDDVRLVAYIVARGEAPDPTVLRDHLRTHLPEYMLPQHFVTLDGLPLLPNGKIDRNALPPPRVDPRPANHAERAAPSTPVECAIAEVWCELLGVDTVDLRDNFFDLGGHSLLAMRAVMTIRERHGWRIQPPRFVYETLGQLAREENLDAGEAALRGFEQMAK</sequence>
<keyword evidence="3" id="KW-0597">Phosphoprotein</keyword>
<dbReference type="InterPro" id="IPR010071">
    <property type="entry name" value="AA_adenyl_dom"/>
</dbReference>
<feature type="compositionally biased region" description="Basic and acidic residues" evidence="6">
    <location>
        <begin position="1653"/>
        <end position="1663"/>
    </location>
</feature>
<keyword evidence="4" id="KW-0276">Fatty acid metabolism</keyword>
<evidence type="ECO:0000256" key="3">
    <source>
        <dbReference type="ARBA" id="ARBA00022553"/>
    </source>
</evidence>
<evidence type="ECO:0000256" key="6">
    <source>
        <dbReference type="SAM" id="MobiDB-lite"/>
    </source>
</evidence>
<dbReference type="PANTHER" id="PTHR45527:SF1">
    <property type="entry name" value="FATTY ACID SYNTHASE"/>
    <property type="match status" value="1"/>
</dbReference>
<evidence type="ECO:0000313" key="8">
    <source>
        <dbReference type="EMBL" id="MDO1533477.1"/>
    </source>
</evidence>
<dbReference type="Pfam" id="PF23024">
    <property type="entry name" value="AMP-dom_DIP2-like"/>
    <property type="match status" value="1"/>
</dbReference>
<dbReference type="SUPFAM" id="SSF47336">
    <property type="entry name" value="ACP-like"/>
    <property type="match status" value="2"/>
</dbReference>
<dbReference type="CDD" id="cd19531">
    <property type="entry name" value="LCL_NRPS-like"/>
    <property type="match status" value="1"/>
</dbReference>
<keyword evidence="9" id="KW-1185">Reference proteome</keyword>
<dbReference type="InterPro" id="IPR000873">
    <property type="entry name" value="AMP-dep_synth/lig_dom"/>
</dbReference>
<dbReference type="Gene3D" id="1.10.1200.10">
    <property type="entry name" value="ACP-like"/>
    <property type="match status" value="1"/>
</dbReference>
<dbReference type="EMBL" id="JAUKVY010000009">
    <property type="protein sequence ID" value="MDO1533477.1"/>
    <property type="molecule type" value="Genomic_DNA"/>
</dbReference>
<dbReference type="InterPro" id="IPR006162">
    <property type="entry name" value="Ppantetheine_attach_site"/>
</dbReference>
<dbReference type="Gene3D" id="3.30.559.10">
    <property type="entry name" value="Chloramphenicol acetyltransferase-like domain"/>
    <property type="match status" value="1"/>
</dbReference>
<dbReference type="Gene3D" id="3.40.50.12780">
    <property type="entry name" value="N-terminal domain of ligase-like"/>
    <property type="match status" value="1"/>
</dbReference>
<dbReference type="Proteomes" id="UP001169027">
    <property type="component" value="Unassembled WGS sequence"/>
</dbReference>
<proteinExistence type="predicted"/>
<evidence type="ECO:0000256" key="2">
    <source>
        <dbReference type="ARBA" id="ARBA00022450"/>
    </source>
</evidence>